<evidence type="ECO:0000313" key="2">
    <source>
        <dbReference type="Proteomes" id="UP000054538"/>
    </source>
</evidence>
<dbReference type="OrthoDB" id="3255541at2759"/>
<dbReference type="InterPro" id="IPR032675">
    <property type="entry name" value="LRR_dom_sf"/>
</dbReference>
<organism evidence="1 2">
    <name type="scientific">Paxillus rubicundulus Ve08.2h10</name>
    <dbReference type="NCBI Taxonomy" id="930991"/>
    <lineage>
        <taxon>Eukaryota</taxon>
        <taxon>Fungi</taxon>
        <taxon>Dikarya</taxon>
        <taxon>Basidiomycota</taxon>
        <taxon>Agaricomycotina</taxon>
        <taxon>Agaricomycetes</taxon>
        <taxon>Agaricomycetidae</taxon>
        <taxon>Boletales</taxon>
        <taxon>Paxilineae</taxon>
        <taxon>Paxillaceae</taxon>
        <taxon>Paxillus</taxon>
    </lineage>
</organism>
<evidence type="ECO:0008006" key="3">
    <source>
        <dbReference type="Google" id="ProtNLM"/>
    </source>
</evidence>
<dbReference type="SUPFAM" id="SSF52047">
    <property type="entry name" value="RNI-like"/>
    <property type="match status" value="1"/>
</dbReference>
<dbReference type="Proteomes" id="UP000054538">
    <property type="component" value="Unassembled WGS sequence"/>
</dbReference>
<dbReference type="HOGENOM" id="CLU_021164_0_2_1"/>
<dbReference type="InParanoid" id="A0A0D0DUZ8"/>
<dbReference type="EMBL" id="KN825569">
    <property type="protein sequence ID" value="KIK85210.1"/>
    <property type="molecule type" value="Genomic_DNA"/>
</dbReference>
<reference evidence="2" key="2">
    <citation type="submission" date="2015-01" db="EMBL/GenBank/DDBJ databases">
        <title>Evolutionary Origins and Diversification of the Mycorrhizal Mutualists.</title>
        <authorList>
            <consortium name="DOE Joint Genome Institute"/>
            <consortium name="Mycorrhizal Genomics Consortium"/>
            <person name="Kohler A."/>
            <person name="Kuo A."/>
            <person name="Nagy L.G."/>
            <person name="Floudas D."/>
            <person name="Copeland A."/>
            <person name="Barry K.W."/>
            <person name="Cichocki N."/>
            <person name="Veneault-Fourrey C."/>
            <person name="LaButti K."/>
            <person name="Lindquist E.A."/>
            <person name="Lipzen A."/>
            <person name="Lundell T."/>
            <person name="Morin E."/>
            <person name="Murat C."/>
            <person name="Riley R."/>
            <person name="Ohm R."/>
            <person name="Sun H."/>
            <person name="Tunlid A."/>
            <person name="Henrissat B."/>
            <person name="Grigoriev I.V."/>
            <person name="Hibbett D.S."/>
            <person name="Martin F."/>
        </authorList>
    </citation>
    <scope>NUCLEOTIDE SEQUENCE [LARGE SCALE GENOMIC DNA]</scope>
    <source>
        <strain evidence="2">Ve08.2h10</strain>
    </source>
</reference>
<dbReference type="AlphaFoldDB" id="A0A0D0DUZ8"/>
<name>A0A0D0DUZ8_9AGAM</name>
<reference evidence="1 2" key="1">
    <citation type="submission" date="2014-04" db="EMBL/GenBank/DDBJ databases">
        <authorList>
            <consortium name="DOE Joint Genome Institute"/>
            <person name="Kuo A."/>
            <person name="Kohler A."/>
            <person name="Jargeat P."/>
            <person name="Nagy L.G."/>
            <person name="Floudas D."/>
            <person name="Copeland A."/>
            <person name="Barry K.W."/>
            <person name="Cichocki N."/>
            <person name="Veneault-Fourrey C."/>
            <person name="LaButti K."/>
            <person name="Lindquist E.A."/>
            <person name="Lipzen A."/>
            <person name="Lundell T."/>
            <person name="Morin E."/>
            <person name="Murat C."/>
            <person name="Sun H."/>
            <person name="Tunlid A."/>
            <person name="Henrissat B."/>
            <person name="Grigoriev I.V."/>
            <person name="Hibbett D.S."/>
            <person name="Martin F."/>
            <person name="Nordberg H.P."/>
            <person name="Cantor M.N."/>
            <person name="Hua S.X."/>
        </authorList>
    </citation>
    <scope>NUCLEOTIDE SEQUENCE [LARGE SCALE GENOMIC DNA]</scope>
    <source>
        <strain evidence="1 2">Ve08.2h10</strain>
    </source>
</reference>
<keyword evidence="2" id="KW-1185">Reference proteome</keyword>
<sequence length="544" mass="60747">MHRCLSITEVRRAIFREVYHQPTSTNKDRLTVARLARTCRAFNGSALDVLWAILESFTPLVQCLPHDLWRIDVVKNIKTFCLRRPMSLKDWEIFYKYSIRVRWVLGSVTGCKNLGDDLIFALSNPPTFRPLIPSLRVLHWDKPNKKYASLLRLLMTPSLHTLTFKTFGSQLRLPEVSILTSVGTTCPSLRTLHICSRAPPSQFLDTQGEEILSEVVLYLHSLESLMCPALDETAIVHLSCLPLLTELSMELRPNFKLNNLTSLAPPAFGSIDSLTLSATSLATLTSFLETMQITPSRVAFTALEAPTAGAIRLFFLVLVNACGSARLSQVSLCVDRTSAASPQPETVTLSTFQYLLALPTITSFELDVPCAILLDDAGLTTLAKHWPNLTDLLINPGSGWGPVASNRITHQGLLNLLSHCPELSRFALSVDFSDIDVDTSRLSDLRPGNGMTHQRCTTADFVTSTINYPIAIAAFLSDIFPKLLSVLHSWDANPTMPEEDIEDMEIYQQRWDEVDSLIPAFIAVRRQCLEWCWKETKVEDAVST</sequence>
<accession>A0A0D0DUZ8</accession>
<protein>
    <recommendedName>
        <fullName evidence="3">F-box domain-containing protein</fullName>
    </recommendedName>
</protein>
<evidence type="ECO:0000313" key="1">
    <source>
        <dbReference type="EMBL" id="KIK85210.1"/>
    </source>
</evidence>
<gene>
    <name evidence="1" type="ORF">PAXRUDRAFT_152758</name>
</gene>
<proteinExistence type="predicted"/>
<dbReference type="Gene3D" id="3.80.10.10">
    <property type="entry name" value="Ribonuclease Inhibitor"/>
    <property type="match status" value="1"/>
</dbReference>